<accession>C3Y845</accession>
<sequence>MFRVRHHEIAGKRSQGCGGLSGARARSRHPCVRYIITRYASITSQLSASAARDTGACRGPCPIATSMCTLHHHEVRVDNVTIVGKRSQGYGGLSGPVPDRAVHVYATSSRGTRRQRHEIVRKRSQGCGGLSGPVPDRDVHVYATSSRGTRRQRHEIVGKRSQGCPAY</sequence>
<evidence type="ECO:0000256" key="1">
    <source>
        <dbReference type="SAM" id="MobiDB-lite"/>
    </source>
</evidence>
<protein>
    <submittedName>
        <fullName evidence="2">Uncharacterized protein</fullName>
    </submittedName>
</protein>
<proteinExistence type="predicted"/>
<feature type="region of interest" description="Disordered" evidence="1">
    <location>
        <begin position="145"/>
        <end position="167"/>
    </location>
</feature>
<gene>
    <name evidence="2" type="ORF">BRAFLDRAFT_69935</name>
</gene>
<dbReference type="AlphaFoldDB" id="C3Y845"/>
<dbReference type="EMBL" id="GG666491">
    <property type="protein sequence ID" value="EEN63514.1"/>
    <property type="molecule type" value="Genomic_DNA"/>
</dbReference>
<organism>
    <name type="scientific">Branchiostoma floridae</name>
    <name type="common">Florida lancelet</name>
    <name type="synonym">Amphioxus</name>
    <dbReference type="NCBI Taxonomy" id="7739"/>
    <lineage>
        <taxon>Eukaryota</taxon>
        <taxon>Metazoa</taxon>
        <taxon>Chordata</taxon>
        <taxon>Cephalochordata</taxon>
        <taxon>Leptocardii</taxon>
        <taxon>Amphioxiformes</taxon>
        <taxon>Branchiostomatidae</taxon>
        <taxon>Branchiostoma</taxon>
    </lineage>
</organism>
<dbReference type="InParanoid" id="C3Y845"/>
<reference evidence="2" key="1">
    <citation type="journal article" date="2008" name="Nature">
        <title>The amphioxus genome and the evolution of the chordate karyotype.</title>
        <authorList>
            <consortium name="US DOE Joint Genome Institute (JGI-PGF)"/>
            <person name="Putnam N.H."/>
            <person name="Butts T."/>
            <person name="Ferrier D.E.K."/>
            <person name="Furlong R.F."/>
            <person name="Hellsten U."/>
            <person name="Kawashima T."/>
            <person name="Robinson-Rechavi M."/>
            <person name="Shoguchi E."/>
            <person name="Terry A."/>
            <person name="Yu J.-K."/>
            <person name="Benito-Gutierrez E.L."/>
            <person name="Dubchak I."/>
            <person name="Garcia-Fernandez J."/>
            <person name="Gibson-Brown J.J."/>
            <person name="Grigoriev I.V."/>
            <person name="Horton A.C."/>
            <person name="de Jong P.J."/>
            <person name="Jurka J."/>
            <person name="Kapitonov V.V."/>
            <person name="Kohara Y."/>
            <person name="Kuroki Y."/>
            <person name="Lindquist E."/>
            <person name="Lucas S."/>
            <person name="Osoegawa K."/>
            <person name="Pennacchio L.A."/>
            <person name="Salamov A.A."/>
            <person name="Satou Y."/>
            <person name="Sauka-Spengler T."/>
            <person name="Schmutz J."/>
            <person name="Shin-I T."/>
            <person name="Toyoda A."/>
            <person name="Bronner-Fraser M."/>
            <person name="Fujiyama A."/>
            <person name="Holland L.Z."/>
            <person name="Holland P.W.H."/>
            <person name="Satoh N."/>
            <person name="Rokhsar D.S."/>
        </authorList>
    </citation>
    <scope>NUCLEOTIDE SEQUENCE [LARGE SCALE GENOMIC DNA]</scope>
    <source>
        <strain evidence="2">S238N-H82</strain>
        <tissue evidence="2">Testes</tissue>
    </source>
</reference>
<evidence type="ECO:0000313" key="2">
    <source>
        <dbReference type="EMBL" id="EEN63514.1"/>
    </source>
</evidence>
<feature type="region of interest" description="Disordered" evidence="1">
    <location>
        <begin position="1"/>
        <end position="24"/>
    </location>
</feature>
<name>C3Y845_BRAFL</name>